<evidence type="ECO:0000313" key="4">
    <source>
        <dbReference type="EMBL" id="SVA13322.1"/>
    </source>
</evidence>
<dbReference type="InterPro" id="IPR029030">
    <property type="entry name" value="Caspase-like_dom_sf"/>
</dbReference>
<name>A0A381TAY8_9ZZZZ</name>
<dbReference type="Pfam" id="PF01364">
    <property type="entry name" value="Peptidase_C25"/>
    <property type="match status" value="1"/>
</dbReference>
<proteinExistence type="predicted"/>
<dbReference type="InterPro" id="IPR001769">
    <property type="entry name" value="Gingipain"/>
</dbReference>
<evidence type="ECO:0000259" key="3">
    <source>
        <dbReference type="Pfam" id="PF08126"/>
    </source>
</evidence>
<dbReference type="GO" id="GO:0004197">
    <property type="term" value="F:cysteine-type endopeptidase activity"/>
    <property type="evidence" value="ECO:0007669"/>
    <property type="project" value="InterPro"/>
</dbReference>
<dbReference type="AlphaFoldDB" id="A0A381TAY8"/>
<dbReference type="Gene3D" id="3.40.50.10390">
    <property type="entry name" value="Gingipain r, domain 1"/>
    <property type="match status" value="1"/>
</dbReference>
<dbReference type="Gene3D" id="3.40.50.1460">
    <property type="match status" value="1"/>
</dbReference>
<reference evidence="4" key="1">
    <citation type="submission" date="2018-05" db="EMBL/GenBank/DDBJ databases">
        <authorList>
            <person name="Lanie J.A."/>
            <person name="Ng W.-L."/>
            <person name="Kazmierczak K.M."/>
            <person name="Andrzejewski T.M."/>
            <person name="Davidsen T.M."/>
            <person name="Wayne K.J."/>
            <person name="Tettelin H."/>
            <person name="Glass J.I."/>
            <person name="Rusch D."/>
            <person name="Podicherti R."/>
            <person name="Tsui H.-C.T."/>
            <person name="Winkler M.E."/>
        </authorList>
    </citation>
    <scope>NUCLEOTIDE SEQUENCE</scope>
</reference>
<dbReference type="GO" id="GO:0006508">
    <property type="term" value="P:proteolysis"/>
    <property type="evidence" value="ECO:0007669"/>
    <property type="project" value="InterPro"/>
</dbReference>
<dbReference type="Pfam" id="PF08126">
    <property type="entry name" value="Propeptide_C25"/>
    <property type="match status" value="1"/>
</dbReference>
<feature type="domain" description="Gingipain" evidence="2">
    <location>
        <begin position="230"/>
        <end position="453"/>
    </location>
</feature>
<dbReference type="Gene3D" id="2.60.40.3800">
    <property type="match status" value="1"/>
</dbReference>
<keyword evidence="1" id="KW-0732">Signal</keyword>
<gene>
    <name evidence="4" type="ORF">METZ01_LOCUS66176</name>
</gene>
<dbReference type="InterPro" id="IPR029031">
    <property type="entry name" value="Gingipain_N_sf"/>
</dbReference>
<dbReference type="InterPro" id="IPR012600">
    <property type="entry name" value="Propeptide_C25"/>
</dbReference>
<accession>A0A381TAY8</accession>
<dbReference type="InterPro" id="IPR038490">
    <property type="entry name" value="Gingipain_propep_sf"/>
</dbReference>
<feature type="non-terminal residue" evidence="4">
    <location>
        <position position="454"/>
    </location>
</feature>
<dbReference type="EMBL" id="UINC01004303">
    <property type="protein sequence ID" value="SVA13322.1"/>
    <property type="molecule type" value="Genomic_DNA"/>
</dbReference>
<feature type="domain" description="Gingipain propeptide" evidence="3">
    <location>
        <begin position="27"/>
        <end position="208"/>
    </location>
</feature>
<evidence type="ECO:0008006" key="5">
    <source>
        <dbReference type="Google" id="ProtNLM"/>
    </source>
</evidence>
<evidence type="ECO:0000259" key="2">
    <source>
        <dbReference type="Pfam" id="PF01364"/>
    </source>
</evidence>
<dbReference type="SUPFAM" id="SSF52129">
    <property type="entry name" value="Caspase-like"/>
    <property type="match status" value="1"/>
</dbReference>
<evidence type="ECO:0000256" key="1">
    <source>
        <dbReference type="ARBA" id="ARBA00022729"/>
    </source>
</evidence>
<sequence length="454" mass="51588">MAKKIFLITLSLICSNHLLLGSNQFNLNSAENGKTKIQFTPDDIQTETIGEYTRFVSPNSGKTTEQGMPELPLFSTFVQIDPIKEYLVSYSVIQSHTLENIKIYPFQNDREGKSPSIINHVNLEYYESGYSYPKENLIVSDRLVMRGLQLFNISIVPFEYNPTSNEMIVYDEIEIIVEETGDRESDEFIPQLRSRTFEKLYETMIVNYTPSGRDEEYQEPAILYICGGNSESNSYFQQLVDWRHKRGYVVYTASLGETGSSSSQIKSYILDAYHSFNPRPEFVALVGDAGGSYNVPTFYEDWGHDYYGDWCEGDHPYSQLDGDDLLPEVLVGRISVRSSSHISNVVNRIINYEKATYLGSLNNFYERAAIVGDPNESGLSTVITSHYVENIMEAYGMEDINLKISGSSWTSWMENQLDEGVSYFQYRGFYGVSGFDNGDIDDVNNGHKLPFATV</sequence>
<organism evidence="4">
    <name type="scientific">marine metagenome</name>
    <dbReference type="NCBI Taxonomy" id="408172"/>
    <lineage>
        <taxon>unclassified sequences</taxon>
        <taxon>metagenomes</taxon>
        <taxon>ecological metagenomes</taxon>
    </lineage>
</organism>
<protein>
    <recommendedName>
        <fullName evidence="5">Gingipain domain-containing protein</fullName>
    </recommendedName>
</protein>